<evidence type="ECO:0000313" key="1">
    <source>
        <dbReference type="EMBL" id="SVD81884.1"/>
    </source>
</evidence>
<sequence>MGHASLDMLLKRYGHFTDQTRREAMLKFDGGCANRVQAQNAVC</sequence>
<dbReference type="Gene3D" id="1.10.443.10">
    <property type="entry name" value="Intergrase catalytic core"/>
    <property type="match status" value="1"/>
</dbReference>
<proteinExistence type="predicted"/>
<name>A0A382YF84_9ZZZZ</name>
<dbReference type="GO" id="GO:0006310">
    <property type="term" value="P:DNA recombination"/>
    <property type="evidence" value="ECO:0007669"/>
    <property type="project" value="InterPro"/>
</dbReference>
<dbReference type="GO" id="GO:0015074">
    <property type="term" value="P:DNA integration"/>
    <property type="evidence" value="ECO:0007669"/>
    <property type="project" value="InterPro"/>
</dbReference>
<dbReference type="GO" id="GO:0003677">
    <property type="term" value="F:DNA binding"/>
    <property type="evidence" value="ECO:0007669"/>
    <property type="project" value="InterPro"/>
</dbReference>
<accession>A0A382YF84</accession>
<protein>
    <recommendedName>
        <fullName evidence="2">Integrase</fullName>
    </recommendedName>
</protein>
<dbReference type="AlphaFoldDB" id="A0A382YF84"/>
<dbReference type="InterPro" id="IPR013762">
    <property type="entry name" value="Integrase-like_cat_sf"/>
</dbReference>
<organism evidence="1">
    <name type="scientific">marine metagenome</name>
    <dbReference type="NCBI Taxonomy" id="408172"/>
    <lineage>
        <taxon>unclassified sequences</taxon>
        <taxon>metagenomes</taxon>
        <taxon>ecological metagenomes</taxon>
    </lineage>
</organism>
<evidence type="ECO:0008006" key="2">
    <source>
        <dbReference type="Google" id="ProtNLM"/>
    </source>
</evidence>
<gene>
    <name evidence="1" type="ORF">METZ01_LOCUS434738</name>
</gene>
<reference evidence="1" key="1">
    <citation type="submission" date="2018-05" db="EMBL/GenBank/DDBJ databases">
        <authorList>
            <person name="Lanie J.A."/>
            <person name="Ng W.-L."/>
            <person name="Kazmierczak K.M."/>
            <person name="Andrzejewski T.M."/>
            <person name="Davidsen T.M."/>
            <person name="Wayne K.J."/>
            <person name="Tettelin H."/>
            <person name="Glass J.I."/>
            <person name="Rusch D."/>
            <person name="Podicherti R."/>
            <person name="Tsui H.-C.T."/>
            <person name="Winkler M.E."/>
        </authorList>
    </citation>
    <scope>NUCLEOTIDE SEQUENCE</scope>
</reference>
<dbReference type="EMBL" id="UINC01175321">
    <property type="protein sequence ID" value="SVD81884.1"/>
    <property type="molecule type" value="Genomic_DNA"/>
</dbReference>